<evidence type="ECO:0000256" key="7">
    <source>
        <dbReference type="ARBA" id="ARBA00023136"/>
    </source>
</evidence>
<evidence type="ECO:0000256" key="3">
    <source>
        <dbReference type="ARBA" id="ARBA00022475"/>
    </source>
</evidence>
<evidence type="ECO:0000256" key="4">
    <source>
        <dbReference type="ARBA" id="ARBA00022692"/>
    </source>
</evidence>
<sequence length="289" mass="29842">MLILQLLVSGIETGALYALTAAGFALIFGATRIFHFAHGATYALAGYAFVLATRLGWAWPAGVLLALVVAIAFGLLLEAAVYRPIQRHHGAFFTVFVAAFGVVIVVQSLIELSFGRAYIAISSPLTRAHEVLPGLYVARVFWLALATAGVIFAVLGGFLARTRAGIGLRALAENPDLLRAFGLSARRLSALAFALGSALAVPGAVLGAMTTGLSPGVGAHVMLISLAASVMGGIGSLRGAALAGLLLGIVENLVVAGLDTQWSEAAGFVALFAFILFRPRGIFGAALVR</sequence>
<dbReference type="GO" id="GO:0005886">
    <property type="term" value="C:plasma membrane"/>
    <property type="evidence" value="ECO:0007669"/>
    <property type="project" value="UniProtKB-SubCell"/>
</dbReference>
<keyword evidence="7 9" id="KW-0472">Membrane</keyword>
<feature type="transmembrane region" description="Helical" evidence="9">
    <location>
        <begin position="57"/>
        <end position="77"/>
    </location>
</feature>
<comment type="subcellular location">
    <subcellularLocation>
        <location evidence="1">Cell membrane</location>
        <topology evidence="1">Multi-pass membrane protein</topology>
    </subcellularLocation>
</comment>
<dbReference type="GO" id="GO:0006865">
    <property type="term" value="P:amino acid transport"/>
    <property type="evidence" value="ECO:0007669"/>
    <property type="project" value="UniProtKB-KW"/>
</dbReference>
<evidence type="ECO:0000256" key="8">
    <source>
        <dbReference type="ARBA" id="ARBA00037998"/>
    </source>
</evidence>
<dbReference type="PANTHER" id="PTHR11795">
    <property type="entry name" value="BRANCHED-CHAIN AMINO ACID TRANSPORT SYSTEM PERMEASE PROTEIN LIVH"/>
    <property type="match status" value="1"/>
</dbReference>
<feature type="transmembrane region" description="Helical" evidence="9">
    <location>
        <begin position="241"/>
        <end position="259"/>
    </location>
</feature>
<gene>
    <name evidence="10" type="ORF">ENY07_09585</name>
</gene>
<feature type="transmembrane region" description="Helical" evidence="9">
    <location>
        <begin position="89"/>
        <end position="110"/>
    </location>
</feature>
<keyword evidence="5" id="KW-0029">Amino-acid transport</keyword>
<evidence type="ECO:0000256" key="6">
    <source>
        <dbReference type="ARBA" id="ARBA00022989"/>
    </source>
</evidence>
<proteinExistence type="inferred from homology"/>
<name>A0A8J4M6M8_9PROT</name>
<dbReference type="GO" id="GO:0022857">
    <property type="term" value="F:transmembrane transporter activity"/>
    <property type="evidence" value="ECO:0007669"/>
    <property type="project" value="InterPro"/>
</dbReference>
<feature type="transmembrane region" description="Helical" evidence="9">
    <location>
        <begin position="217"/>
        <end position="234"/>
    </location>
</feature>
<feature type="transmembrane region" description="Helical" evidence="9">
    <location>
        <begin position="188"/>
        <end position="211"/>
    </location>
</feature>
<keyword evidence="6 9" id="KW-1133">Transmembrane helix</keyword>
<keyword evidence="4 9" id="KW-0812">Transmembrane</keyword>
<dbReference type="CDD" id="cd06582">
    <property type="entry name" value="TM_PBP1_LivH_like"/>
    <property type="match status" value="1"/>
</dbReference>
<evidence type="ECO:0000256" key="1">
    <source>
        <dbReference type="ARBA" id="ARBA00004651"/>
    </source>
</evidence>
<keyword evidence="3" id="KW-1003">Cell membrane</keyword>
<protein>
    <submittedName>
        <fullName evidence="10">Branched-chain amino acid ABC transporter permease</fullName>
    </submittedName>
</protein>
<reference evidence="10" key="1">
    <citation type="journal article" date="2020" name="mSystems">
        <title>Genome- and Community-Level Interaction Insights into Carbon Utilization and Element Cycling Functions of Hydrothermarchaeota in Hydrothermal Sediment.</title>
        <authorList>
            <person name="Zhou Z."/>
            <person name="Liu Y."/>
            <person name="Xu W."/>
            <person name="Pan J."/>
            <person name="Luo Z.H."/>
            <person name="Li M."/>
        </authorList>
    </citation>
    <scope>NUCLEOTIDE SEQUENCE</scope>
    <source>
        <strain evidence="10">SpSt-997</strain>
    </source>
</reference>
<feature type="transmembrane region" description="Helical" evidence="9">
    <location>
        <begin position="6"/>
        <end position="26"/>
    </location>
</feature>
<feature type="transmembrane region" description="Helical" evidence="9">
    <location>
        <begin position="140"/>
        <end position="160"/>
    </location>
</feature>
<evidence type="ECO:0000256" key="5">
    <source>
        <dbReference type="ARBA" id="ARBA00022970"/>
    </source>
</evidence>
<evidence type="ECO:0000313" key="10">
    <source>
        <dbReference type="EMBL" id="HGC43452.1"/>
    </source>
</evidence>
<accession>A0A8J4M6M8</accession>
<evidence type="ECO:0000256" key="2">
    <source>
        <dbReference type="ARBA" id="ARBA00022448"/>
    </source>
</evidence>
<dbReference type="InterPro" id="IPR001851">
    <property type="entry name" value="ABC_transp_permease"/>
</dbReference>
<feature type="transmembrane region" description="Helical" evidence="9">
    <location>
        <begin position="265"/>
        <end position="288"/>
    </location>
</feature>
<dbReference type="PANTHER" id="PTHR11795:SF445">
    <property type="entry name" value="AMINO ACID ABC TRANSPORTER PERMEASE PROTEIN"/>
    <property type="match status" value="1"/>
</dbReference>
<dbReference type="InterPro" id="IPR052157">
    <property type="entry name" value="BCAA_transport_permease"/>
</dbReference>
<comment type="caution">
    <text evidence="10">The sequence shown here is derived from an EMBL/GenBank/DDBJ whole genome shotgun (WGS) entry which is preliminary data.</text>
</comment>
<keyword evidence="2" id="KW-0813">Transport</keyword>
<dbReference type="EMBL" id="DTQM01000186">
    <property type="protein sequence ID" value="HGC43452.1"/>
    <property type="molecule type" value="Genomic_DNA"/>
</dbReference>
<dbReference type="AlphaFoldDB" id="A0A8J4M6M8"/>
<dbReference type="Pfam" id="PF02653">
    <property type="entry name" value="BPD_transp_2"/>
    <property type="match status" value="1"/>
</dbReference>
<evidence type="ECO:0000256" key="9">
    <source>
        <dbReference type="SAM" id="Phobius"/>
    </source>
</evidence>
<organism evidence="10">
    <name type="scientific">Acidicaldus sp</name>
    <dbReference type="NCBI Taxonomy" id="1872105"/>
    <lineage>
        <taxon>Bacteria</taxon>
        <taxon>Pseudomonadati</taxon>
        <taxon>Pseudomonadota</taxon>
        <taxon>Alphaproteobacteria</taxon>
        <taxon>Acetobacterales</taxon>
        <taxon>Acetobacteraceae</taxon>
        <taxon>Acidicaldus</taxon>
    </lineage>
</organism>
<comment type="similarity">
    <text evidence="8">Belongs to the binding-protein-dependent transport system permease family. LivHM subfamily.</text>
</comment>